<dbReference type="EMBL" id="PFGY01000079">
    <property type="protein sequence ID" value="PIW76129.1"/>
    <property type="molecule type" value="Genomic_DNA"/>
</dbReference>
<keyword evidence="1" id="KW-0472">Membrane</keyword>
<proteinExistence type="predicted"/>
<reference evidence="3" key="1">
    <citation type="submission" date="2017-09" db="EMBL/GenBank/DDBJ databases">
        <title>Depth-based differentiation of microbial function through sediment-hosted aquifers and enrichment of novel symbionts in the deep terrestrial subsurface.</title>
        <authorList>
            <person name="Probst A.J."/>
            <person name="Ladd B."/>
            <person name="Jarett J.K."/>
            <person name="Geller-Mcgrath D.E."/>
            <person name="Sieber C.M.K."/>
            <person name="Emerson J.B."/>
            <person name="Anantharaman K."/>
            <person name="Thomas B.C."/>
            <person name="Malmstrom R."/>
            <person name="Stieglmeier M."/>
            <person name="Klingl A."/>
            <person name="Woyke T."/>
            <person name="Ryan C.M."/>
            <person name="Banfield J.F."/>
        </authorList>
    </citation>
    <scope>NUCLEOTIDE SEQUENCE [LARGE SCALE GENOMIC DNA]</scope>
</reference>
<name>A0A2M7II12_9BACT</name>
<keyword evidence="1" id="KW-1133">Transmembrane helix</keyword>
<protein>
    <submittedName>
        <fullName evidence="2">Uncharacterized protein</fullName>
    </submittedName>
</protein>
<sequence length="63" mass="7059">MKVKAKNIAKIIFVFLTIFSWIFSGWPQVFNFPPKIQVAQAATETFTTAGTFTNGWTAPADVY</sequence>
<evidence type="ECO:0000313" key="2">
    <source>
        <dbReference type="EMBL" id="PIW76129.1"/>
    </source>
</evidence>
<keyword evidence="1" id="KW-0812">Transmembrane</keyword>
<comment type="caution">
    <text evidence="2">The sequence shown here is derived from an EMBL/GenBank/DDBJ whole genome shotgun (WGS) entry which is preliminary data.</text>
</comment>
<evidence type="ECO:0000313" key="3">
    <source>
        <dbReference type="Proteomes" id="UP000229561"/>
    </source>
</evidence>
<organism evidence="2 3">
    <name type="scientific">Candidatus Portnoybacteria bacterium CG_4_8_14_3_um_filter_40_10</name>
    <dbReference type="NCBI Taxonomy" id="1974801"/>
    <lineage>
        <taxon>Bacteria</taxon>
        <taxon>Candidatus Portnoyibacteriota</taxon>
    </lineage>
</organism>
<dbReference type="Proteomes" id="UP000229561">
    <property type="component" value="Unassembled WGS sequence"/>
</dbReference>
<dbReference type="AlphaFoldDB" id="A0A2M7II12"/>
<evidence type="ECO:0000256" key="1">
    <source>
        <dbReference type="SAM" id="Phobius"/>
    </source>
</evidence>
<feature type="non-terminal residue" evidence="2">
    <location>
        <position position="63"/>
    </location>
</feature>
<accession>A0A2M7II12</accession>
<gene>
    <name evidence="2" type="ORF">CO001_03035</name>
</gene>
<feature type="transmembrane region" description="Helical" evidence="1">
    <location>
        <begin position="7"/>
        <end position="26"/>
    </location>
</feature>